<dbReference type="Proteomes" id="UP000800984">
    <property type="component" value="Unassembled WGS sequence"/>
</dbReference>
<accession>A0ABX0I441</accession>
<name>A0ABX0I441_9FLAO</name>
<keyword evidence="1" id="KW-0812">Transmembrane</keyword>
<feature type="transmembrane region" description="Helical" evidence="1">
    <location>
        <begin position="88"/>
        <end position="106"/>
    </location>
</feature>
<proteinExistence type="predicted"/>
<organism evidence="2 3">
    <name type="scientific">Flavobacterium difficile</name>
    <dbReference type="NCBI Taxonomy" id="2709659"/>
    <lineage>
        <taxon>Bacteria</taxon>
        <taxon>Pseudomonadati</taxon>
        <taxon>Bacteroidota</taxon>
        <taxon>Flavobacteriia</taxon>
        <taxon>Flavobacteriales</taxon>
        <taxon>Flavobacteriaceae</taxon>
        <taxon>Flavobacterium</taxon>
    </lineage>
</organism>
<dbReference type="Pfam" id="PF12412">
    <property type="entry name" value="DUF3667"/>
    <property type="match status" value="1"/>
</dbReference>
<gene>
    <name evidence="2" type="ORF">G4D72_05580</name>
</gene>
<evidence type="ECO:0000313" key="3">
    <source>
        <dbReference type="Proteomes" id="UP000800984"/>
    </source>
</evidence>
<evidence type="ECO:0000313" key="2">
    <source>
        <dbReference type="EMBL" id="NHM01579.1"/>
    </source>
</evidence>
<dbReference type="InterPro" id="IPR022134">
    <property type="entry name" value="DUF3667"/>
</dbReference>
<feature type="transmembrane region" description="Helical" evidence="1">
    <location>
        <begin position="182"/>
        <end position="200"/>
    </location>
</feature>
<keyword evidence="1" id="KW-1133">Transmembrane helix</keyword>
<sequence>MSHGKLREDTTCQNCGDEVKVRFCPSCGQENTETKKSFHYLFTHFLEDLVHYDNSFWKAIKYLLYTPATLSLVYLSGKRKQFMAPVKLFIFINFFAFFVFNAFVFHDIEKEMIKPNELNDEFFDKKNVFNDKTRFIGDSSASKSTEKSWIDVNINDKMTKLNQQYTIRQLNKMMFNKAIANIPKWIFFFMPFFAFGLWLTHNKKKWWFFDHGIFTFHFFSTFLLLLSVTTLLSVLVGFFGYEFTEWYDVVIFILLQIIFYKSYRKFYQESRFKTILKLCFFYFFNLIMLIFIMFLAFVHTVYTL</sequence>
<dbReference type="EMBL" id="JAAJBT010000002">
    <property type="protein sequence ID" value="NHM01579.1"/>
    <property type="molecule type" value="Genomic_DNA"/>
</dbReference>
<reference evidence="2 3" key="1">
    <citation type="submission" date="2020-02" db="EMBL/GenBank/DDBJ databases">
        <authorList>
            <person name="Chen W.-M."/>
        </authorList>
    </citation>
    <scope>NUCLEOTIDE SEQUENCE [LARGE SCALE GENOMIC DNA]</scope>
    <source>
        <strain evidence="2 3">KDG-16</strain>
    </source>
</reference>
<evidence type="ECO:0000256" key="1">
    <source>
        <dbReference type="SAM" id="Phobius"/>
    </source>
</evidence>
<comment type="caution">
    <text evidence="2">The sequence shown here is derived from an EMBL/GenBank/DDBJ whole genome shotgun (WGS) entry which is preliminary data.</text>
</comment>
<keyword evidence="1" id="KW-0472">Membrane</keyword>
<dbReference type="RefSeq" id="WP_166076638.1">
    <property type="nucleotide sequence ID" value="NZ_JAAJBT010000002.1"/>
</dbReference>
<feature type="transmembrane region" description="Helical" evidence="1">
    <location>
        <begin position="246"/>
        <end position="263"/>
    </location>
</feature>
<feature type="transmembrane region" description="Helical" evidence="1">
    <location>
        <begin position="212"/>
        <end position="240"/>
    </location>
</feature>
<keyword evidence="3" id="KW-1185">Reference proteome</keyword>
<protein>
    <submittedName>
        <fullName evidence="2">DUF3667 domain-containing protein</fullName>
    </submittedName>
</protein>
<feature type="transmembrane region" description="Helical" evidence="1">
    <location>
        <begin position="275"/>
        <end position="298"/>
    </location>
</feature>